<evidence type="ECO:0000256" key="3">
    <source>
        <dbReference type="PROSITE-ProRule" id="PRU00221"/>
    </source>
</evidence>
<evidence type="ECO:0000313" key="4">
    <source>
        <dbReference type="EMBL" id="OGI49679.1"/>
    </source>
</evidence>
<dbReference type="PROSITE" id="PS50082">
    <property type="entry name" value="WD_REPEATS_2"/>
    <property type="match status" value="4"/>
</dbReference>
<dbReference type="STRING" id="1817768.A3A87_00965"/>
<dbReference type="Pfam" id="PF00400">
    <property type="entry name" value="WD40"/>
    <property type="match status" value="4"/>
</dbReference>
<feature type="repeat" description="WD" evidence="3">
    <location>
        <begin position="59"/>
        <end position="91"/>
    </location>
</feature>
<dbReference type="Gene3D" id="2.130.10.10">
    <property type="entry name" value="YVTN repeat-like/Quinoprotein amine dehydrogenase"/>
    <property type="match status" value="2"/>
</dbReference>
<dbReference type="InterPro" id="IPR019775">
    <property type="entry name" value="WD40_repeat_CS"/>
</dbReference>
<dbReference type="PROSITE" id="PS50294">
    <property type="entry name" value="WD_REPEATS_REGION"/>
    <property type="match status" value="2"/>
</dbReference>
<evidence type="ECO:0000256" key="2">
    <source>
        <dbReference type="ARBA" id="ARBA00022737"/>
    </source>
</evidence>
<dbReference type="InterPro" id="IPR020472">
    <property type="entry name" value="WD40_PAC1"/>
</dbReference>
<dbReference type="PANTHER" id="PTHR19879">
    <property type="entry name" value="TRANSCRIPTION INITIATION FACTOR TFIID"/>
    <property type="match status" value="1"/>
</dbReference>
<protein>
    <submittedName>
        <fullName evidence="4">Uncharacterized protein</fullName>
    </submittedName>
</protein>
<comment type="caution">
    <text evidence="4">The sequence shown here is derived from an EMBL/GenBank/DDBJ whole genome shotgun (WGS) entry which is preliminary data.</text>
</comment>
<feature type="repeat" description="WD" evidence="3">
    <location>
        <begin position="174"/>
        <end position="208"/>
    </location>
</feature>
<feature type="repeat" description="WD" evidence="3">
    <location>
        <begin position="139"/>
        <end position="173"/>
    </location>
</feature>
<dbReference type="AlphaFoldDB" id="A0A1F6TX82"/>
<dbReference type="InterPro" id="IPR011047">
    <property type="entry name" value="Quinoprotein_ADH-like_sf"/>
</dbReference>
<name>A0A1F6TX82_9PROT</name>
<dbReference type="Proteomes" id="UP000179037">
    <property type="component" value="Unassembled WGS sequence"/>
</dbReference>
<accession>A0A1F6TX82</accession>
<dbReference type="SUPFAM" id="SSF50998">
    <property type="entry name" value="Quinoprotein alcohol dehydrogenase-like"/>
    <property type="match status" value="1"/>
</dbReference>
<feature type="repeat" description="WD" evidence="3">
    <location>
        <begin position="299"/>
        <end position="332"/>
    </location>
</feature>
<organism evidence="4 5">
    <name type="scientific">Candidatus Muproteobacteria bacterium RIFCSPLOWO2_01_FULL_60_18</name>
    <dbReference type="NCBI Taxonomy" id="1817768"/>
    <lineage>
        <taxon>Bacteria</taxon>
        <taxon>Pseudomonadati</taxon>
        <taxon>Pseudomonadota</taxon>
        <taxon>Candidatus Muproteobacteria</taxon>
    </lineage>
</organism>
<dbReference type="InterPro" id="IPR015943">
    <property type="entry name" value="WD40/YVTN_repeat-like_dom_sf"/>
</dbReference>
<sequence>MLMIFPRSRRGGNASPVRWRLIGDVLAAAGLVLALVGCAFTPRVPANVILRDVHNNGYALAFDNDSKTLASGGSEGRIRLWALPEGKEIAGWMAHGGSLQGLQFLNHDREILSAAYDGVLARWTRAGTPLKRFVTPSPITDMAVDEAGALVITGHSDGHVRLWRLTDFSLIHDLSLHRGAVRAVAYHAPTRQLASGGADGRIFHWRLEEQPRPLPSPPTDAQDLAFAPEGSFLMGSGWFKLFRWRLVDESLTVLPTAHHGIVKSISFDRDGRQLASIGRQTDSAVYLLDAQTGNVLKRFQPHELCGTAVRLSLDGRYLASTSDDANIHLWDLLHPLPERIIYSNGTTDEHR</sequence>
<evidence type="ECO:0000256" key="1">
    <source>
        <dbReference type="ARBA" id="ARBA00022574"/>
    </source>
</evidence>
<dbReference type="EMBL" id="MFTC01000092">
    <property type="protein sequence ID" value="OGI49679.1"/>
    <property type="molecule type" value="Genomic_DNA"/>
</dbReference>
<gene>
    <name evidence="4" type="ORF">A3A87_00965</name>
</gene>
<dbReference type="SMART" id="SM00320">
    <property type="entry name" value="WD40"/>
    <property type="match status" value="6"/>
</dbReference>
<reference evidence="4 5" key="1">
    <citation type="journal article" date="2016" name="Nat. Commun.">
        <title>Thousands of microbial genomes shed light on interconnected biogeochemical processes in an aquifer system.</title>
        <authorList>
            <person name="Anantharaman K."/>
            <person name="Brown C.T."/>
            <person name="Hug L.A."/>
            <person name="Sharon I."/>
            <person name="Castelle C.J."/>
            <person name="Probst A.J."/>
            <person name="Thomas B.C."/>
            <person name="Singh A."/>
            <person name="Wilkins M.J."/>
            <person name="Karaoz U."/>
            <person name="Brodie E.L."/>
            <person name="Williams K.H."/>
            <person name="Hubbard S.S."/>
            <person name="Banfield J.F."/>
        </authorList>
    </citation>
    <scope>NUCLEOTIDE SEQUENCE [LARGE SCALE GENOMIC DNA]</scope>
</reference>
<dbReference type="InterPro" id="IPR001680">
    <property type="entry name" value="WD40_rpt"/>
</dbReference>
<dbReference type="PANTHER" id="PTHR19879:SF9">
    <property type="entry name" value="TRANSCRIPTION INITIATION FACTOR TFIID SUBUNIT 5"/>
    <property type="match status" value="1"/>
</dbReference>
<proteinExistence type="predicted"/>
<keyword evidence="1 3" id="KW-0853">WD repeat</keyword>
<dbReference type="PRINTS" id="PR00320">
    <property type="entry name" value="GPROTEINBRPT"/>
</dbReference>
<dbReference type="PROSITE" id="PS00678">
    <property type="entry name" value="WD_REPEATS_1"/>
    <property type="match status" value="1"/>
</dbReference>
<evidence type="ECO:0000313" key="5">
    <source>
        <dbReference type="Proteomes" id="UP000179037"/>
    </source>
</evidence>
<keyword evidence="2" id="KW-0677">Repeat</keyword>